<dbReference type="AlphaFoldDB" id="A0A845V2K7"/>
<evidence type="ECO:0000256" key="4">
    <source>
        <dbReference type="ARBA" id="ARBA00022989"/>
    </source>
</evidence>
<gene>
    <name evidence="7" type="ORF">G3I74_14000</name>
</gene>
<sequence>MPESKNWLERQLPEITANWSSLSLYRRFERVISIVLTLAIALLVLVAIFYLVANVFSLLFITTQDPFDYRLFQAVFDMVLTVLIAMEFNNSIVRTMEEEGRLGGFIHVEVVVLIAIMAVVRKFMVLEVDKLDPLHLLGLGGAILALGATYWLLKRAGSD</sequence>
<reference evidence="7 8" key="1">
    <citation type="submission" date="2020-02" db="EMBL/GenBank/DDBJ databases">
        <authorList>
            <person name="Zhang X.-Y."/>
        </authorList>
    </citation>
    <scope>NUCLEOTIDE SEQUENCE [LARGE SCALE GENOMIC DNA]</scope>
    <source>
        <strain evidence="7 8">C33</strain>
    </source>
</reference>
<dbReference type="EMBL" id="JAAGSC010000044">
    <property type="protein sequence ID" value="NDY96842.1"/>
    <property type="molecule type" value="Genomic_DNA"/>
</dbReference>
<accession>A0A845V2K7</accession>
<keyword evidence="4 6" id="KW-1133">Transmembrane helix</keyword>
<feature type="transmembrane region" description="Helical" evidence="6">
    <location>
        <begin position="102"/>
        <end position="121"/>
    </location>
</feature>
<evidence type="ECO:0000256" key="1">
    <source>
        <dbReference type="ARBA" id="ARBA00004651"/>
    </source>
</evidence>
<feature type="transmembrane region" description="Helical" evidence="6">
    <location>
        <begin position="31"/>
        <end position="51"/>
    </location>
</feature>
<dbReference type="Pfam" id="PF06146">
    <property type="entry name" value="PsiE"/>
    <property type="match status" value="1"/>
</dbReference>
<dbReference type="InterPro" id="IPR020948">
    <property type="entry name" value="P_starv_induced_PsiE-like"/>
</dbReference>
<evidence type="ECO:0000313" key="8">
    <source>
        <dbReference type="Proteomes" id="UP000484885"/>
    </source>
</evidence>
<keyword evidence="3 6" id="KW-0812">Transmembrane</keyword>
<proteinExistence type="predicted"/>
<comment type="subcellular location">
    <subcellularLocation>
        <location evidence="1">Cell membrane</location>
        <topology evidence="1">Multi-pass membrane protein</topology>
    </subcellularLocation>
</comment>
<evidence type="ECO:0000256" key="3">
    <source>
        <dbReference type="ARBA" id="ARBA00022692"/>
    </source>
</evidence>
<dbReference type="RefSeq" id="WP_164212229.1">
    <property type="nucleotide sequence ID" value="NZ_JAAGSC010000044.1"/>
</dbReference>
<protein>
    <submittedName>
        <fullName evidence="7">Phosphate-starvation-inducible PsiE family protein</fullName>
    </submittedName>
</protein>
<keyword evidence="5 6" id="KW-0472">Membrane</keyword>
<keyword evidence="2" id="KW-1003">Cell membrane</keyword>
<dbReference type="Proteomes" id="UP000484885">
    <property type="component" value="Unassembled WGS sequence"/>
</dbReference>
<comment type="caution">
    <text evidence="7">The sequence shown here is derived from an EMBL/GenBank/DDBJ whole genome shotgun (WGS) entry which is preliminary data.</text>
</comment>
<evidence type="ECO:0000256" key="2">
    <source>
        <dbReference type="ARBA" id="ARBA00022475"/>
    </source>
</evidence>
<evidence type="ECO:0000256" key="5">
    <source>
        <dbReference type="ARBA" id="ARBA00023136"/>
    </source>
</evidence>
<feature type="transmembrane region" description="Helical" evidence="6">
    <location>
        <begin position="133"/>
        <end position="153"/>
    </location>
</feature>
<organism evidence="7 8">
    <name type="scientific">Wenzhouxiangella limi</name>
    <dbReference type="NCBI Taxonomy" id="2707351"/>
    <lineage>
        <taxon>Bacteria</taxon>
        <taxon>Pseudomonadati</taxon>
        <taxon>Pseudomonadota</taxon>
        <taxon>Gammaproteobacteria</taxon>
        <taxon>Chromatiales</taxon>
        <taxon>Wenzhouxiangellaceae</taxon>
        <taxon>Wenzhouxiangella</taxon>
    </lineage>
</organism>
<dbReference type="GO" id="GO:0005886">
    <property type="term" value="C:plasma membrane"/>
    <property type="evidence" value="ECO:0007669"/>
    <property type="project" value="UniProtKB-SubCell"/>
</dbReference>
<name>A0A845V2K7_9GAMM</name>
<keyword evidence="8" id="KW-1185">Reference proteome</keyword>
<evidence type="ECO:0000256" key="6">
    <source>
        <dbReference type="SAM" id="Phobius"/>
    </source>
</evidence>
<evidence type="ECO:0000313" key="7">
    <source>
        <dbReference type="EMBL" id="NDY96842.1"/>
    </source>
</evidence>
<feature type="transmembrane region" description="Helical" evidence="6">
    <location>
        <begin position="71"/>
        <end position="90"/>
    </location>
</feature>